<evidence type="ECO:0000259" key="11">
    <source>
        <dbReference type="Pfam" id="PF25917"/>
    </source>
</evidence>
<evidence type="ECO:0000256" key="9">
    <source>
        <dbReference type="RuleBase" id="RU365093"/>
    </source>
</evidence>
<feature type="domain" description="Multidrug resistance protein MdtA-like barrel-sandwich hybrid" evidence="11">
    <location>
        <begin position="86"/>
        <end position="287"/>
    </location>
</feature>
<evidence type="ECO:0000259" key="12">
    <source>
        <dbReference type="Pfam" id="PF26002"/>
    </source>
</evidence>
<evidence type="ECO:0000256" key="6">
    <source>
        <dbReference type="ARBA" id="ARBA00022692"/>
    </source>
</evidence>
<gene>
    <name evidence="13" type="ORF">ISS99_21800</name>
</gene>
<reference evidence="13" key="1">
    <citation type="submission" date="2020-10" db="EMBL/GenBank/DDBJ databases">
        <title>Phylogeny of dyella-like bacteria.</title>
        <authorList>
            <person name="Fu J."/>
        </authorList>
    </citation>
    <scope>NUCLEOTIDE SEQUENCE</scope>
    <source>
        <strain evidence="13">DHON07</strain>
    </source>
</reference>
<dbReference type="Proteomes" id="UP001430193">
    <property type="component" value="Unassembled WGS sequence"/>
</dbReference>
<keyword evidence="4 9" id="KW-1003">Cell membrane</keyword>
<name>A0ABS2KLY8_9GAMM</name>
<sequence>MKLLDKLRQRSVQPRVSRADAAFIDDLQQSLLTQSTAGTKIVLYLIFVILVGGLVWARFAHVEEVTRGEATVVARSGDQVIQSLEGGILETLSVRQGDTVKKGQLLAKIDPTRAETSYREAWAKAIGLKATIARLRAEAYGTPLTFPGDVKEAGKAQIEQETHAYDARRKALNEAVAALQKSYDLQMQELALSEPLAEKGLLSEVELLRMKRQASDAKAQIVDQQNRFKADAQAELVRDELELSQTQENVVGRADVLLRTDVTAPVDGIVKKVSITTLGGVIQPGEHIMEITPLEDTLLLEARVKPSDIAFVHAGEPAMVKITAYDYGIYGGLKGKVTFVSPDTLKDDQKAAAGRPDATYYRVDVITDSNALHAGGKTFPILPGMTGTVDIRTGEKTIFDYLMKPIFKAREAFRER</sequence>
<dbReference type="PRINTS" id="PR01490">
    <property type="entry name" value="RTXTOXIND"/>
</dbReference>
<comment type="similarity">
    <text evidence="2 9">Belongs to the membrane fusion protein (MFP) (TC 8.A.1) family.</text>
</comment>
<dbReference type="InterPro" id="IPR058625">
    <property type="entry name" value="MdtA-like_BSH"/>
</dbReference>
<organism evidence="13 14">
    <name type="scientific">Dyella mobilis</name>
    <dbReference type="NCBI Taxonomy" id="1849582"/>
    <lineage>
        <taxon>Bacteria</taxon>
        <taxon>Pseudomonadati</taxon>
        <taxon>Pseudomonadota</taxon>
        <taxon>Gammaproteobacteria</taxon>
        <taxon>Lysobacterales</taxon>
        <taxon>Rhodanobacteraceae</taxon>
        <taxon>Dyella</taxon>
    </lineage>
</organism>
<dbReference type="PANTHER" id="PTHR30386">
    <property type="entry name" value="MEMBRANE FUSION SUBUNIT OF EMRAB-TOLC MULTIDRUG EFFLUX PUMP"/>
    <property type="match status" value="1"/>
</dbReference>
<dbReference type="PROSITE" id="PS00543">
    <property type="entry name" value="HLYD_FAMILY"/>
    <property type="match status" value="1"/>
</dbReference>
<keyword evidence="5 9" id="KW-0997">Cell inner membrane</keyword>
<dbReference type="PANTHER" id="PTHR30386:SF26">
    <property type="entry name" value="TRANSPORT PROTEIN COMB"/>
    <property type="match status" value="1"/>
</dbReference>
<keyword evidence="14" id="KW-1185">Reference proteome</keyword>
<comment type="subcellular location">
    <subcellularLocation>
        <location evidence="1 9">Cell inner membrane</location>
        <topology evidence="1 9">Single-pass membrane protein</topology>
    </subcellularLocation>
</comment>
<protein>
    <recommendedName>
        <fullName evidence="9">Membrane fusion protein (MFP) family protein</fullName>
    </recommendedName>
</protein>
<evidence type="ECO:0000313" key="13">
    <source>
        <dbReference type="EMBL" id="MBM7132172.1"/>
    </source>
</evidence>
<feature type="coiled-coil region" evidence="10">
    <location>
        <begin position="169"/>
        <end position="249"/>
    </location>
</feature>
<evidence type="ECO:0000256" key="7">
    <source>
        <dbReference type="ARBA" id="ARBA00022989"/>
    </source>
</evidence>
<dbReference type="InterPro" id="IPR058982">
    <property type="entry name" value="Beta-barrel_AprE"/>
</dbReference>
<dbReference type="EMBL" id="JADIKF010000040">
    <property type="protein sequence ID" value="MBM7132172.1"/>
    <property type="molecule type" value="Genomic_DNA"/>
</dbReference>
<evidence type="ECO:0000256" key="10">
    <source>
        <dbReference type="SAM" id="Coils"/>
    </source>
</evidence>
<evidence type="ECO:0000256" key="5">
    <source>
        <dbReference type="ARBA" id="ARBA00022519"/>
    </source>
</evidence>
<dbReference type="InterPro" id="IPR006144">
    <property type="entry name" value="Secretion_HlyD_CS"/>
</dbReference>
<keyword evidence="6 9" id="KW-0812">Transmembrane</keyword>
<accession>A0ABS2KLY8</accession>
<evidence type="ECO:0000256" key="8">
    <source>
        <dbReference type="ARBA" id="ARBA00023136"/>
    </source>
</evidence>
<dbReference type="Gene3D" id="2.40.30.170">
    <property type="match status" value="1"/>
</dbReference>
<proteinExistence type="inferred from homology"/>
<dbReference type="Pfam" id="PF26002">
    <property type="entry name" value="Beta-barrel_AprE"/>
    <property type="match status" value="1"/>
</dbReference>
<evidence type="ECO:0000256" key="1">
    <source>
        <dbReference type="ARBA" id="ARBA00004377"/>
    </source>
</evidence>
<keyword evidence="8 9" id="KW-0472">Membrane</keyword>
<comment type="caution">
    <text evidence="13">The sequence shown here is derived from an EMBL/GenBank/DDBJ whole genome shotgun (WGS) entry which is preliminary data.</text>
</comment>
<evidence type="ECO:0000256" key="3">
    <source>
        <dbReference type="ARBA" id="ARBA00022448"/>
    </source>
</evidence>
<keyword evidence="3 9" id="KW-0813">Transport</keyword>
<evidence type="ECO:0000256" key="2">
    <source>
        <dbReference type="ARBA" id="ARBA00009477"/>
    </source>
</evidence>
<evidence type="ECO:0000313" key="14">
    <source>
        <dbReference type="Proteomes" id="UP001430193"/>
    </source>
</evidence>
<dbReference type="NCBIfam" id="TIGR01843">
    <property type="entry name" value="type_I_hlyD"/>
    <property type="match status" value="1"/>
</dbReference>
<feature type="transmembrane region" description="Helical" evidence="9">
    <location>
        <begin position="41"/>
        <end position="59"/>
    </location>
</feature>
<dbReference type="Gene3D" id="2.40.50.100">
    <property type="match status" value="1"/>
</dbReference>
<dbReference type="SUPFAM" id="SSF111369">
    <property type="entry name" value="HlyD-like secretion proteins"/>
    <property type="match status" value="1"/>
</dbReference>
<keyword evidence="7 9" id="KW-1133">Transmembrane helix</keyword>
<keyword evidence="10" id="KW-0175">Coiled coil</keyword>
<dbReference type="InterPro" id="IPR050739">
    <property type="entry name" value="MFP"/>
</dbReference>
<dbReference type="Pfam" id="PF25917">
    <property type="entry name" value="BSH_RND"/>
    <property type="match status" value="1"/>
</dbReference>
<dbReference type="RefSeq" id="WP_204633690.1">
    <property type="nucleotide sequence ID" value="NZ_BSOC01000001.1"/>
</dbReference>
<evidence type="ECO:0000256" key="4">
    <source>
        <dbReference type="ARBA" id="ARBA00022475"/>
    </source>
</evidence>
<feature type="domain" description="AprE-like beta-barrel" evidence="12">
    <location>
        <begin position="298"/>
        <end position="394"/>
    </location>
</feature>
<dbReference type="InterPro" id="IPR010129">
    <property type="entry name" value="T1SS_HlyD"/>
</dbReference>